<accession>A0A0R0CBP0</accession>
<reference evidence="1 2" key="1">
    <citation type="submission" date="2015-05" db="EMBL/GenBank/DDBJ databases">
        <title>Genome sequencing and analysis of members of genus Stenotrophomonas.</title>
        <authorList>
            <person name="Patil P.P."/>
            <person name="Midha S."/>
            <person name="Patil P.B."/>
        </authorList>
    </citation>
    <scope>NUCLEOTIDE SEQUENCE [LARGE SCALE GENOMIC DNA]</scope>
    <source>
        <strain evidence="1 2">DSM 18929</strain>
    </source>
</reference>
<dbReference type="EMBL" id="LDJI01000019">
    <property type="protein sequence ID" value="KRG63930.1"/>
    <property type="molecule type" value="Genomic_DNA"/>
</dbReference>
<evidence type="ECO:0008006" key="3">
    <source>
        <dbReference type="Google" id="ProtNLM"/>
    </source>
</evidence>
<dbReference type="InterPro" id="IPR009061">
    <property type="entry name" value="DNA-bd_dom_put_sf"/>
</dbReference>
<dbReference type="AlphaFoldDB" id="A0A0R0CBP0"/>
<dbReference type="OrthoDB" id="6121347at2"/>
<organism evidence="1 2">
    <name type="scientific">Stenotrophomonas humi</name>
    <dbReference type="NCBI Taxonomy" id="405444"/>
    <lineage>
        <taxon>Bacteria</taxon>
        <taxon>Pseudomonadati</taxon>
        <taxon>Pseudomonadota</taxon>
        <taxon>Gammaproteobacteria</taxon>
        <taxon>Lysobacterales</taxon>
        <taxon>Lysobacteraceae</taxon>
        <taxon>Stenotrophomonas</taxon>
    </lineage>
</organism>
<dbReference type="PATRIC" id="fig|405444.3.peg.1054"/>
<dbReference type="Gene3D" id="1.10.1660.20">
    <property type="match status" value="1"/>
</dbReference>
<dbReference type="SUPFAM" id="SSF46955">
    <property type="entry name" value="Putative DNA-binding domain"/>
    <property type="match status" value="1"/>
</dbReference>
<protein>
    <recommendedName>
        <fullName evidence="3">Excisionase</fullName>
    </recommendedName>
</protein>
<gene>
    <name evidence="1" type="ORF">ABB26_10165</name>
</gene>
<evidence type="ECO:0000313" key="2">
    <source>
        <dbReference type="Proteomes" id="UP000050864"/>
    </source>
</evidence>
<evidence type="ECO:0000313" key="1">
    <source>
        <dbReference type="EMBL" id="KRG63930.1"/>
    </source>
</evidence>
<name>A0A0R0CBP0_9GAMM</name>
<dbReference type="Proteomes" id="UP000050864">
    <property type="component" value="Unassembled WGS sequence"/>
</dbReference>
<dbReference type="InterPro" id="IPR038137">
    <property type="entry name" value="Excisionase-like_sf"/>
</dbReference>
<dbReference type="RefSeq" id="WP_057633712.1">
    <property type="nucleotide sequence ID" value="NZ_LDJI01000019.1"/>
</dbReference>
<proteinExistence type="predicted"/>
<keyword evidence="2" id="KW-1185">Reference proteome</keyword>
<dbReference type="STRING" id="405444.ABB26_10165"/>
<comment type="caution">
    <text evidence="1">The sequence shown here is derived from an EMBL/GenBank/DDBJ whole genome shotgun (WGS) entry which is preliminary data.</text>
</comment>
<sequence length="65" mass="7328">MKLMLVHKWAEKYFDEDSRPDAQLLGRWCRNGKIPATKVVGQWYVDEHAWLAGGDDLVASVLAAA</sequence>